<keyword evidence="2" id="KW-0045">Antibiotic biosynthesis</keyword>
<keyword evidence="5" id="KW-0808">Transferase</keyword>
<organism evidence="5 6">
    <name type="scientific">Amycolatopsis jiangsuensis</name>
    <dbReference type="NCBI Taxonomy" id="1181879"/>
    <lineage>
        <taxon>Bacteria</taxon>
        <taxon>Bacillati</taxon>
        <taxon>Actinomycetota</taxon>
        <taxon>Actinomycetes</taxon>
        <taxon>Pseudonocardiales</taxon>
        <taxon>Pseudonocardiaceae</taxon>
        <taxon>Amycolatopsis</taxon>
    </lineage>
</organism>
<reference evidence="5 6" key="1">
    <citation type="submission" date="2020-08" db="EMBL/GenBank/DDBJ databases">
        <title>Sequencing the genomes of 1000 actinobacteria strains.</title>
        <authorList>
            <person name="Klenk H.-P."/>
        </authorList>
    </citation>
    <scope>NUCLEOTIDE SEQUENCE [LARGE SCALE GENOMIC DNA]</scope>
    <source>
        <strain evidence="5 6">DSM 45859</strain>
    </source>
</reference>
<dbReference type="Gene3D" id="3.40.50.2000">
    <property type="entry name" value="Glycogen Phosphorylase B"/>
    <property type="match status" value="2"/>
</dbReference>
<evidence type="ECO:0000256" key="1">
    <source>
        <dbReference type="ARBA" id="ARBA00004660"/>
    </source>
</evidence>
<accession>A0A840ILS7</accession>
<comment type="caution">
    <text evidence="5">The sequence shown here is derived from an EMBL/GenBank/DDBJ whole genome shotgun (WGS) entry which is preliminary data.</text>
</comment>
<name>A0A840ILS7_9PSEU</name>
<dbReference type="GO" id="GO:0005975">
    <property type="term" value="P:carbohydrate metabolic process"/>
    <property type="evidence" value="ECO:0007669"/>
    <property type="project" value="InterPro"/>
</dbReference>
<evidence type="ECO:0000259" key="3">
    <source>
        <dbReference type="Pfam" id="PF03033"/>
    </source>
</evidence>
<gene>
    <name evidence="5" type="ORF">BJY18_000786</name>
</gene>
<dbReference type="InterPro" id="IPR050426">
    <property type="entry name" value="Glycosyltransferase_28"/>
</dbReference>
<protein>
    <submittedName>
        <fullName evidence="5">Vancomycin aglycone glucosyltransferase</fullName>
        <ecNumber evidence="5">2.4.1.310</ecNumber>
    </submittedName>
</protein>
<dbReference type="GO" id="GO:0016758">
    <property type="term" value="F:hexosyltransferase activity"/>
    <property type="evidence" value="ECO:0007669"/>
    <property type="project" value="InterPro"/>
</dbReference>
<dbReference type="FunFam" id="3.40.50.2000:FF:000009">
    <property type="entry name" value="Sterol 3-beta-glucosyltransferase UGT80A2"/>
    <property type="match status" value="1"/>
</dbReference>
<evidence type="ECO:0000256" key="2">
    <source>
        <dbReference type="ARBA" id="ARBA00023194"/>
    </source>
</evidence>
<dbReference type="CDD" id="cd03784">
    <property type="entry name" value="GT1_Gtf-like"/>
    <property type="match status" value="1"/>
</dbReference>
<dbReference type="EC" id="2.4.1.310" evidence="5"/>
<dbReference type="GO" id="GO:0008194">
    <property type="term" value="F:UDP-glycosyltransferase activity"/>
    <property type="evidence" value="ECO:0007669"/>
    <property type="project" value="InterPro"/>
</dbReference>
<dbReference type="AlphaFoldDB" id="A0A840ILS7"/>
<dbReference type="InterPro" id="IPR004276">
    <property type="entry name" value="GlycoTrans_28_N"/>
</dbReference>
<dbReference type="RefSeq" id="WP_184777713.1">
    <property type="nucleotide sequence ID" value="NZ_JACHMG010000001.1"/>
</dbReference>
<evidence type="ECO:0000313" key="6">
    <source>
        <dbReference type="Proteomes" id="UP000581769"/>
    </source>
</evidence>
<feature type="domain" description="Erythromycin biosynthesis protein CIII-like C-terminal" evidence="4">
    <location>
        <begin position="267"/>
        <end position="351"/>
    </location>
</feature>
<sequence>MRVVVATYGSRGDVEPMVALAVQLQALGAEVALCAPPDEEFVELLARAGVPMVPFRRTWRSWMAAPSTAEERVFDADEYVRGHIEATYEPLANAVAGADLLVASGMLHFVAQTVAERAGVPHRFVVFAPVLGEVPQRDERVGPLINAHRSALGLPPARDVRRYLFTAHPWVAADPVLDQWEAPADLDVVRTTAWILPDERPLPPGLAAFLAAGPPPVYVGFGSMRMPAEIARTAIEAARAQGRRTVVARGWAELSLIDDREDCFAVGEVNQQKLFRRVAAVVHHGGAGTTATAALAGVPQVVVPQAADQPRWAGRVAELGIGVAHDGPVPTAESLSAALESAMAPETRDRAATVATTIRRDGAEVAARVLLG</sequence>
<dbReference type="InterPro" id="IPR002213">
    <property type="entry name" value="UDP_glucos_trans"/>
</dbReference>
<comment type="pathway">
    <text evidence="1">Antibiotic biosynthesis; vancomycin biosynthesis.</text>
</comment>
<feature type="domain" description="Glycosyltransferase family 28 N-terminal" evidence="3">
    <location>
        <begin position="3"/>
        <end position="38"/>
    </location>
</feature>
<evidence type="ECO:0000259" key="4">
    <source>
        <dbReference type="Pfam" id="PF06722"/>
    </source>
</evidence>
<proteinExistence type="predicted"/>
<dbReference type="UniPathway" id="UPA00162"/>
<dbReference type="Pfam" id="PF06722">
    <property type="entry name" value="EryCIII-like_C"/>
    <property type="match status" value="1"/>
</dbReference>
<dbReference type="GO" id="GO:0033072">
    <property type="term" value="P:vancomycin biosynthetic process"/>
    <property type="evidence" value="ECO:0007669"/>
    <property type="project" value="UniProtKB-UniPathway"/>
</dbReference>
<dbReference type="InterPro" id="IPR010610">
    <property type="entry name" value="EryCIII-like_C"/>
</dbReference>
<dbReference type="PANTHER" id="PTHR48050:SF13">
    <property type="entry name" value="STEROL 3-BETA-GLUCOSYLTRANSFERASE UGT80A2"/>
    <property type="match status" value="1"/>
</dbReference>
<dbReference type="PANTHER" id="PTHR48050">
    <property type="entry name" value="STEROL 3-BETA-GLUCOSYLTRANSFERASE"/>
    <property type="match status" value="1"/>
</dbReference>
<keyword evidence="6" id="KW-1185">Reference proteome</keyword>
<evidence type="ECO:0000313" key="5">
    <source>
        <dbReference type="EMBL" id="MBB4683301.1"/>
    </source>
</evidence>
<dbReference type="Pfam" id="PF03033">
    <property type="entry name" value="Glyco_transf_28"/>
    <property type="match status" value="1"/>
</dbReference>
<dbReference type="Proteomes" id="UP000581769">
    <property type="component" value="Unassembled WGS sequence"/>
</dbReference>
<dbReference type="EMBL" id="JACHMG010000001">
    <property type="protein sequence ID" value="MBB4683301.1"/>
    <property type="molecule type" value="Genomic_DNA"/>
</dbReference>
<keyword evidence="5" id="KW-0328">Glycosyltransferase</keyword>
<dbReference type="SUPFAM" id="SSF53756">
    <property type="entry name" value="UDP-Glycosyltransferase/glycogen phosphorylase"/>
    <property type="match status" value="1"/>
</dbReference>